<evidence type="ECO:0000256" key="3">
    <source>
        <dbReference type="ARBA" id="ARBA00022989"/>
    </source>
</evidence>
<name>A0A7C3SK68_9BACT</name>
<comment type="caution">
    <text evidence="6">The sequence shown here is derived from an EMBL/GenBank/DDBJ whole genome shotgun (WGS) entry which is preliminary data.</text>
</comment>
<feature type="transmembrane region" description="Helical" evidence="5">
    <location>
        <begin position="136"/>
        <end position="163"/>
    </location>
</feature>
<dbReference type="GO" id="GO:0033281">
    <property type="term" value="C:TAT protein transport complex"/>
    <property type="evidence" value="ECO:0007669"/>
    <property type="project" value="UniProtKB-UniRule"/>
</dbReference>
<evidence type="ECO:0000256" key="4">
    <source>
        <dbReference type="ARBA" id="ARBA00023136"/>
    </source>
</evidence>
<dbReference type="EMBL" id="DTHB01000029">
    <property type="protein sequence ID" value="HGB14367.1"/>
    <property type="molecule type" value="Genomic_DNA"/>
</dbReference>
<evidence type="ECO:0000256" key="2">
    <source>
        <dbReference type="ARBA" id="ARBA00022692"/>
    </source>
</evidence>
<keyword evidence="5" id="KW-0813">Transport</keyword>
<dbReference type="AlphaFoldDB" id="A0A7C3SK68"/>
<dbReference type="GO" id="GO:0043953">
    <property type="term" value="P:protein transport by the Tat complex"/>
    <property type="evidence" value="ECO:0007669"/>
    <property type="project" value="UniProtKB-UniRule"/>
</dbReference>
<dbReference type="PANTHER" id="PTHR30371">
    <property type="entry name" value="SEC-INDEPENDENT PROTEIN TRANSLOCASE PROTEIN TATC"/>
    <property type="match status" value="1"/>
</dbReference>
<dbReference type="InterPro" id="IPR002033">
    <property type="entry name" value="TatC"/>
</dbReference>
<keyword evidence="5" id="KW-0811">Translocation</keyword>
<evidence type="ECO:0000256" key="5">
    <source>
        <dbReference type="HAMAP-Rule" id="MF_00902"/>
    </source>
</evidence>
<keyword evidence="5" id="KW-0653">Protein transport</keyword>
<dbReference type="GO" id="GO:0065002">
    <property type="term" value="P:intracellular protein transmembrane transport"/>
    <property type="evidence" value="ECO:0007669"/>
    <property type="project" value="TreeGrafter"/>
</dbReference>
<keyword evidence="5" id="KW-1003">Cell membrane</keyword>
<protein>
    <recommendedName>
        <fullName evidence="5">Sec-independent protein translocase protein TatC</fullName>
    </recommendedName>
</protein>
<comment type="similarity">
    <text evidence="5">Belongs to the TatC family.</text>
</comment>
<evidence type="ECO:0000256" key="1">
    <source>
        <dbReference type="ARBA" id="ARBA00004141"/>
    </source>
</evidence>
<dbReference type="Pfam" id="PF00902">
    <property type="entry name" value="TatC"/>
    <property type="match status" value="1"/>
</dbReference>
<comment type="caution">
    <text evidence="5">Lacks conserved residue(s) required for the propagation of feature annotation.</text>
</comment>
<reference evidence="6" key="1">
    <citation type="journal article" date="2020" name="mSystems">
        <title>Genome- and Community-Level Interaction Insights into Carbon Utilization and Element Cycling Functions of Hydrothermarchaeota in Hydrothermal Sediment.</title>
        <authorList>
            <person name="Zhou Z."/>
            <person name="Liu Y."/>
            <person name="Xu W."/>
            <person name="Pan J."/>
            <person name="Luo Z.H."/>
            <person name="Li M."/>
        </authorList>
    </citation>
    <scope>NUCLEOTIDE SEQUENCE [LARGE SCALE GENOMIC DNA]</scope>
    <source>
        <strain evidence="6">SpSt-776</strain>
    </source>
</reference>
<proteinExistence type="inferred from homology"/>
<keyword evidence="3 5" id="KW-1133">Transmembrane helix</keyword>
<organism evidence="6">
    <name type="scientific">Desulfobacca acetoxidans</name>
    <dbReference type="NCBI Taxonomy" id="60893"/>
    <lineage>
        <taxon>Bacteria</taxon>
        <taxon>Pseudomonadati</taxon>
        <taxon>Thermodesulfobacteriota</taxon>
        <taxon>Desulfobaccia</taxon>
        <taxon>Desulfobaccales</taxon>
        <taxon>Desulfobaccaceae</taxon>
        <taxon>Desulfobacca</taxon>
    </lineage>
</organism>
<evidence type="ECO:0000313" key="6">
    <source>
        <dbReference type="EMBL" id="HGB14367.1"/>
    </source>
</evidence>
<feature type="transmembrane region" description="Helical" evidence="5">
    <location>
        <begin position="224"/>
        <end position="253"/>
    </location>
</feature>
<keyword evidence="2 5" id="KW-0812">Transmembrane</keyword>
<dbReference type="NCBIfam" id="TIGR00945">
    <property type="entry name" value="tatC"/>
    <property type="match status" value="1"/>
</dbReference>
<sequence>MTEMSFLEHLQELRKRLIISFIALFIGTAVAWPLTHTVERFIQRPLREPSFTQKLNYRISSFAVSTFPNLAARWGLKPEPPAVVPHKLNYMAPLEPFFIQMKISLVTGLALAFPVILYQLWLFLAPALYEHERRYVYFFIPFGTMAFILGDLFFIYLVWPLIISFSLAYESEILYSMLNLSQYVNFCLRLLLLFGLIFELPLIFLILSRAGLVSADFLRTQRRLAILLSAVIAAFHADLVTMAMVAVPMYAMYEFSILLVRLLGGQQAQAPATVPAADDLSSHI</sequence>
<dbReference type="PANTHER" id="PTHR30371:SF0">
    <property type="entry name" value="SEC-INDEPENDENT PROTEIN TRANSLOCASE PROTEIN TATC, CHLOROPLASTIC-RELATED"/>
    <property type="match status" value="1"/>
</dbReference>
<keyword evidence="4 5" id="KW-0472">Membrane</keyword>
<feature type="transmembrane region" description="Helical" evidence="5">
    <location>
        <begin position="17"/>
        <end position="34"/>
    </location>
</feature>
<comment type="subcellular location">
    <subcellularLocation>
        <location evidence="5">Cell membrane</location>
        <topology evidence="5">Multi-pass membrane protein</topology>
    </subcellularLocation>
    <subcellularLocation>
        <location evidence="1">Membrane</location>
        <topology evidence="1">Multi-pass membrane protein</topology>
    </subcellularLocation>
</comment>
<dbReference type="HAMAP" id="MF_00902">
    <property type="entry name" value="TatC"/>
    <property type="match status" value="1"/>
</dbReference>
<comment type="subunit">
    <text evidence="5">Forms a complex with TatA.</text>
</comment>
<dbReference type="GO" id="GO:0009977">
    <property type="term" value="F:proton motive force dependent protein transmembrane transporter activity"/>
    <property type="evidence" value="ECO:0007669"/>
    <property type="project" value="TreeGrafter"/>
</dbReference>
<gene>
    <name evidence="5 6" type="primary">tatC</name>
    <name evidence="6" type="ORF">ENV62_03900</name>
</gene>
<dbReference type="PRINTS" id="PR01840">
    <property type="entry name" value="TATCFAMILY"/>
</dbReference>
<accession>A0A7C3SK68</accession>
<feature type="transmembrane region" description="Helical" evidence="5">
    <location>
        <begin position="183"/>
        <end position="212"/>
    </location>
</feature>
<comment type="function">
    <text evidence="5">Part of the twin-arginine translocation (Tat) system that transports large folded proteins containing a characteristic twin-arginine motif in their signal peptide across membranes.</text>
</comment>
<feature type="transmembrane region" description="Helical" evidence="5">
    <location>
        <begin position="96"/>
        <end position="124"/>
    </location>
</feature>